<organism evidence="3 4">
    <name type="scientific">Alkalimonas mucilaginosa</name>
    <dbReference type="NCBI Taxonomy" id="3057676"/>
    <lineage>
        <taxon>Bacteria</taxon>
        <taxon>Pseudomonadati</taxon>
        <taxon>Pseudomonadota</taxon>
        <taxon>Gammaproteobacteria</taxon>
        <taxon>Alkalimonas</taxon>
    </lineage>
</organism>
<keyword evidence="4" id="KW-1185">Reference proteome</keyword>
<gene>
    <name evidence="3" type="ORF">QWF21_16150</name>
</gene>
<dbReference type="InterPro" id="IPR012495">
    <property type="entry name" value="TadE-like_dom"/>
</dbReference>
<evidence type="ECO:0000256" key="1">
    <source>
        <dbReference type="SAM" id="Phobius"/>
    </source>
</evidence>
<name>A0ABU7JJB7_9GAMM</name>
<dbReference type="Proteomes" id="UP001339167">
    <property type="component" value="Unassembled WGS sequence"/>
</dbReference>
<comment type="caution">
    <text evidence="3">The sequence shown here is derived from an EMBL/GenBank/DDBJ whole genome shotgun (WGS) entry which is preliminary data.</text>
</comment>
<accession>A0ABU7JJB7</accession>
<feature type="domain" description="TadE-like" evidence="2">
    <location>
        <begin position="7"/>
        <end position="53"/>
    </location>
</feature>
<evidence type="ECO:0000313" key="4">
    <source>
        <dbReference type="Proteomes" id="UP001339167"/>
    </source>
</evidence>
<evidence type="ECO:0000259" key="2">
    <source>
        <dbReference type="Pfam" id="PF07811"/>
    </source>
</evidence>
<keyword evidence="1" id="KW-0472">Membrane</keyword>
<feature type="transmembrane region" description="Helical" evidence="1">
    <location>
        <begin position="12"/>
        <end position="36"/>
    </location>
</feature>
<dbReference type="Pfam" id="PF07811">
    <property type="entry name" value="TadE"/>
    <property type="match status" value="1"/>
</dbReference>
<dbReference type="RefSeq" id="WP_330089082.1">
    <property type="nucleotide sequence ID" value="NZ_JAUGZK010000016.1"/>
</dbReference>
<reference evidence="3 4" key="1">
    <citation type="submission" date="2023-06" db="EMBL/GenBank/DDBJ databases">
        <title>Alkalimonas sp., MEB004 an alkaliphilic bacterium isolated from Lonar Lake, India.</title>
        <authorList>
            <person name="Joshi A."/>
            <person name="Thite S."/>
        </authorList>
    </citation>
    <scope>NUCLEOTIDE SEQUENCE [LARGE SCALE GENOMIC DNA]</scope>
    <source>
        <strain evidence="3 4">MEB004</strain>
    </source>
</reference>
<protein>
    <submittedName>
        <fullName evidence="3">TadE/TadG family type IV pilus assembly protein</fullName>
    </submittedName>
</protein>
<proteinExistence type="predicted"/>
<dbReference type="EMBL" id="JAUGZK010000016">
    <property type="protein sequence ID" value="MEE2025771.1"/>
    <property type="molecule type" value="Genomic_DNA"/>
</dbReference>
<evidence type="ECO:0000313" key="3">
    <source>
        <dbReference type="EMBL" id="MEE2025771.1"/>
    </source>
</evidence>
<sequence>MIKLQRGQSMVEFNLALPFMVPLVLLGVMLVVQWGFIFITKSTLDAATVQAVRTGALHHGGMPQMQESLAHAMRPLYSRNTTATDAASSLARSMADTALLSQIRVLNPNTEVFDAFKHRVIYDGAQVFEIPNNNLMYRSPQLKSLGDGRAMNLQDANLLHIEVRWCARLIVPIANHIMRGILTTFQLNPSPEQLACNAIGQADGNVYLAVVSEATMRMQTPFRM</sequence>
<keyword evidence="1" id="KW-0812">Transmembrane</keyword>
<keyword evidence="1" id="KW-1133">Transmembrane helix</keyword>